<evidence type="ECO:0000313" key="2">
    <source>
        <dbReference type="Proteomes" id="UP000609346"/>
    </source>
</evidence>
<dbReference type="Proteomes" id="UP000609346">
    <property type="component" value="Unassembled WGS sequence"/>
</dbReference>
<reference evidence="1 2" key="1">
    <citation type="submission" date="2020-09" db="EMBL/GenBank/DDBJ databases">
        <title>Paenibacillus sp. strain PR3 16S rRNA gene Genome sequencing and assembly.</title>
        <authorList>
            <person name="Kim J."/>
        </authorList>
    </citation>
    <scope>NUCLEOTIDE SEQUENCE [LARGE SCALE GENOMIC DNA]</scope>
    <source>
        <strain evidence="1 2">PR3</strain>
    </source>
</reference>
<dbReference type="EMBL" id="JACXZA010000004">
    <property type="protein sequence ID" value="MBD3920691.1"/>
    <property type="molecule type" value="Genomic_DNA"/>
</dbReference>
<gene>
    <name evidence="1" type="ORF">H8B09_18140</name>
</gene>
<name>A0ABR8N0A3_9BACL</name>
<keyword evidence="2" id="KW-1185">Reference proteome</keyword>
<organism evidence="1 2">
    <name type="scientific">Paenibacillus terricola</name>
    <dbReference type="NCBI Taxonomy" id="2763503"/>
    <lineage>
        <taxon>Bacteria</taxon>
        <taxon>Bacillati</taxon>
        <taxon>Bacillota</taxon>
        <taxon>Bacilli</taxon>
        <taxon>Bacillales</taxon>
        <taxon>Paenibacillaceae</taxon>
        <taxon>Paenibacillus</taxon>
    </lineage>
</organism>
<comment type="caution">
    <text evidence="1">The sequence shown here is derived from an EMBL/GenBank/DDBJ whole genome shotgun (WGS) entry which is preliminary data.</text>
</comment>
<dbReference type="PANTHER" id="PTHR12526:SF630">
    <property type="entry name" value="GLYCOSYLTRANSFERASE"/>
    <property type="match status" value="1"/>
</dbReference>
<dbReference type="CDD" id="cd03801">
    <property type="entry name" value="GT4_PimA-like"/>
    <property type="match status" value="1"/>
</dbReference>
<protein>
    <submittedName>
        <fullName evidence="1">Glycosyltransferase</fullName>
    </submittedName>
</protein>
<dbReference type="Pfam" id="PF13692">
    <property type="entry name" value="Glyco_trans_1_4"/>
    <property type="match status" value="1"/>
</dbReference>
<dbReference type="PANTHER" id="PTHR12526">
    <property type="entry name" value="GLYCOSYLTRANSFERASE"/>
    <property type="match status" value="1"/>
</dbReference>
<dbReference type="Gene3D" id="3.40.50.2000">
    <property type="entry name" value="Glycogen Phosphorylase B"/>
    <property type="match status" value="1"/>
</dbReference>
<evidence type="ECO:0000313" key="1">
    <source>
        <dbReference type="EMBL" id="MBD3920691.1"/>
    </source>
</evidence>
<accession>A0ABR8N0A3</accession>
<proteinExistence type="predicted"/>
<dbReference type="SUPFAM" id="SSF53756">
    <property type="entry name" value="UDP-Glycosyltransferase/glycogen phosphorylase"/>
    <property type="match status" value="1"/>
</dbReference>
<sequence length="429" mass="49678">MKILLITNKLPYPKVDGRKNILMQYIKHLKKIYPESTIVNLSFVDEERYLSLKPNSIDRTITLLPPGIFEKMGNLLFKSLILRDWPLQVSLFFSRKTARVIKGIVEKEQPDIVIYDTIRVAEYKRYIQNAKKNILNYDDLLSLRYKRQLVFLEYSPSILGFLLSKMPRFISKIIDHPINKRMILKYEMGLLQKYEIKVNRDFESLVFTSKIEAQEFKNKVSHSSCIGIPMNSEIVSRPVSRCYDPDKIVFVGRMDVPHNIAAVLYFCKEIWSEVKKKHSNAKFYIVGKNPSKQVKALQSEYKDIIVTGEVDDVEHITRDSAVFVAPLLFGSGIKTKIIEAMMQGVPVVSTTVGAEGISINNDVMYVTDERIEFANRINVLLQDTHLNRKRAMIGYDFVVNNFSEDINNKLWQSILLEQNENTSYKEATR</sequence>
<dbReference type="RefSeq" id="WP_191204968.1">
    <property type="nucleotide sequence ID" value="NZ_JACXZA010000004.1"/>
</dbReference>